<reference evidence="9" key="1">
    <citation type="journal article" date="2020" name="Stud. Mycol.">
        <title>101 Dothideomycetes genomes: a test case for predicting lifestyles and emergence of pathogens.</title>
        <authorList>
            <person name="Haridas S."/>
            <person name="Albert R."/>
            <person name="Binder M."/>
            <person name="Bloem J."/>
            <person name="Labutti K."/>
            <person name="Salamov A."/>
            <person name="Andreopoulos B."/>
            <person name="Baker S."/>
            <person name="Barry K."/>
            <person name="Bills G."/>
            <person name="Bluhm B."/>
            <person name="Cannon C."/>
            <person name="Castanera R."/>
            <person name="Culley D."/>
            <person name="Daum C."/>
            <person name="Ezra D."/>
            <person name="Gonzalez J."/>
            <person name="Henrissat B."/>
            <person name="Kuo A."/>
            <person name="Liang C."/>
            <person name="Lipzen A."/>
            <person name="Lutzoni F."/>
            <person name="Magnuson J."/>
            <person name="Mondo S."/>
            <person name="Nolan M."/>
            <person name="Ohm R."/>
            <person name="Pangilinan J."/>
            <person name="Park H.-J."/>
            <person name="Ramirez L."/>
            <person name="Alfaro M."/>
            <person name="Sun H."/>
            <person name="Tritt A."/>
            <person name="Yoshinaga Y."/>
            <person name="Zwiers L.-H."/>
            <person name="Turgeon B."/>
            <person name="Goodwin S."/>
            <person name="Spatafora J."/>
            <person name="Crous P."/>
            <person name="Grigoriev I."/>
        </authorList>
    </citation>
    <scope>NUCLEOTIDE SEQUENCE</scope>
    <source>
        <strain evidence="9">CBS 109.77</strain>
    </source>
</reference>
<dbReference type="EMBL" id="MU001781">
    <property type="protein sequence ID" value="KAF2798541.1"/>
    <property type="molecule type" value="Genomic_DNA"/>
</dbReference>
<keyword evidence="2 7" id="KW-0812">Transmembrane</keyword>
<feature type="domain" description="Rhodopsin" evidence="8">
    <location>
        <begin position="51"/>
        <end position="292"/>
    </location>
</feature>
<feature type="transmembrane region" description="Helical" evidence="7">
    <location>
        <begin position="33"/>
        <end position="55"/>
    </location>
</feature>
<feature type="compositionally biased region" description="Polar residues" evidence="6">
    <location>
        <begin position="298"/>
        <end position="311"/>
    </location>
</feature>
<feature type="transmembrane region" description="Helical" evidence="7">
    <location>
        <begin position="111"/>
        <end position="134"/>
    </location>
</feature>
<keyword evidence="4 7" id="KW-0472">Membrane</keyword>
<evidence type="ECO:0000313" key="10">
    <source>
        <dbReference type="Proteomes" id="UP000799757"/>
    </source>
</evidence>
<sequence length="479" mass="53878">MPSFKDLLLDLSASQPPDGTESNFDNPPNNRPLALGIIVPCAILTILMTFMRIYVKTFIVRKWHWDDYLLPLAFLFSAAEFAASVHVYTYAPVIHQWDMTIRTVSKFLLDFHVGAVFYFMTIMTLKIAILIQFLRIFVPAGERSKTYWATHIMIWINTIFYITTVFIEIFACKPMRKQWDPLVIGGKCVNSPLSYMVSQSFNLVLDVLILLWTQKVIWHLHMPLGRKIKLGALFFAGLIACIFGALSVWTTVKMMHTPNDQAYWAAWNALFTFPETTSGFLVLCLPVVPKFFKSFLPSSTKNSSIPTSDVKSPNPKSPPRSWWHITGASGFSSKMSSTASSGRWTGTTATQNGDHDGRALCTIDEGKQNLEFSSFGSPDVHLRLDCENHDHRHLGPHTHLYEQEPVSAISAIMDSRTPTDVDIGGYHAHGHGAGLGRGLVHYTGDGQDHDRIYRDNEVVYPPRQTDVQLEGSGGEIHRI</sequence>
<evidence type="ECO:0000256" key="6">
    <source>
        <dbReference type="SAM" id="MobiDB-lite"/>
    </source>
</evidence>
<dbReference type="Pfam" id="PF20684">
    <property type="entry name" value="Fung_rhodopsin"/>
    <property type="match status" value="1"/>
</dbReference>
<feature type="transmembrane region" description="Helical" evidence="7">
    <location>
        <begin position="67"/>
        <end position="91"/>
    </location>
</feature>
<keyword evidence="3 7" id="KW-1133">Transmembrane helix</keyword>
<evidence type="ECO:0000256" key="7">
    <source>
        <dbReference type="SAM" id="Phobius"/>
    </source>
</evidence>
<dbReference type="OrthoDB" id="4682787at2759"/>
<evidence type="ECO:0000313" key="9">
    <source>
        <dbReference type="EMBL" id="KAF2798541.1"/>
    </source>
</evidence>
<accession>A0A6A6XPS5</accession>
<dbReference type="PANTHER" id="PTHR33048:SF47">
    <property type="entry name" value="INTEGRAL MEMBRANE PROTEIN-RELATED"/>
    <property type="match status" value="1"/>
</dbReference>
<evidence type="ECO:0000256" key="3">
    <source>
        <dbReference type="ARBA" id="ARBA00022989"/>
    </source>
</evidence>
<evidence type="ECO:0000256" key="2">
    <source>
        <dbReference type="ARBA" id="ARBA00022692"/>
    </source>
</evidence>
<comment type="subcellular location">
    <subcellularLocation>
        <location evidence="1">Membrane</location>
        <topology evidence="1">Multi-pass membrane protein</topology>
    </subcellularLocation>
</comment>
<name>A0A6A6XPS5_9PLEO</name>
<dbReference type="Proteomes" id="UP000799757">
    <property type="component" value="Unassembled WGS sequence"/>
</dbReference>
<keyword evidence="10" id="KW-1185">Reference proteome</keyword>
<proteinExistence type="inferred from homology"/>
<dbReference type="InterPro" id="IPR049326">
    <property type="entry name" value="Rhodopsin_dom_fungi"/>
</dbReference>
<feature type="compositionally biased region" description="Polar residues" evidence="6">
    <location>
        <begin position="329"/>
        <end position="352"/>
    </location>
</feature>
<gene>
    <name evidence="9" type="ORF">K505DRAFT_321759</name>
</gene>
<evidence type="ECO:0000256" key="4">
    <source>
        <dbReference type="ARBA" id="ARBA00023136"/>
    </source>
</evidence>
<dbReference type="AlphaFoldDB" id="A0A6A6XPS5"/>
<dbReference type="GO" id="GO:0016020">
    <property type="term" value="C:membrane"/>
    <property type="evidence" value="ECO:0007669"/>
    <property type="project" value="UniProtKB-SubCell"/>
</dbReference>
<evidence type="ECO:0000259" key="8">
    <source>
        <dbReference type="Pfam" id="PF20684"/>
    </source>
</evidence>
<feature type="region of interest" description="Disordered" evidence="6">
    <location>
        <begin position="298"/>
        <end position="360"/>
    </location>
</feature>
<feature type="transmembrane region" description="Helical" evidence="7">
    <location>
        <begin position="230"/>
        <end position="252"/>
    </location>
</feature>
<organism evidence="9 10">
    <name type="scientific">Melanomma pulvis-pyrius CBS 109.77</name>
    <dbReference type="NCBI Taxonomy" id="1314802"/>
    <lineage>
        <taxon>Eukaryota</taxon>
        <taxon>Fungi</taxon>
        <taxon>Dikarya</taxon>
        <taxon>Ascomycota</taxon>
        <taxon>Pezizomycotina</taxon>
        <taxon>Dothideomycetes</taxon>
        <taxon>Pleosporomycetidae</taxon>
        <taxon>Pleosporales</taxon>
        <taxon>Melanommataceae</taxon>
        <taxon>Melanomma</taxon>
    </lineage>
</organism>
<feature type="transmembrane region" description="Helical" evidence="7">
    <location>
        <begin position="146"/>
        <end position="171"/>
    </location>
</feature>
<dbReference type="InterPro" id="IPR052337">
    <property type="entry name" value="SAT4-like"/>
</dbReference>
<dbReference type="PANTHER" id="PTHR33048">
    <property type="entry name" value="PTH11-LIKE INTEGRAL MEMBRANE PROTEIN (AFU_ORTHOLOGUE AFUA_5G11245)"/>
    <property type="match status" value="1"/>
</dbReference>
<comment type="similarity">
    <text evidence="5">Belongs to the SAT4 family.</text>
</comment>
<feature type="transmembrane region" description="Helical" evidence="7">
    <location>
        <begin position="264"/>
        <end position="288"/>
    </location>
</feature>
<evidence type="ECO:0000256" key="5">
    <source>
        <dbReference type="ARBA" id="ARBA00038359"/>
    </source>
</evidence>
<evidence type="ECO:0000256" key="1">
    <source>
        <dbReference type="ARBA" id="ARBA00004141"/>
    </source>
</evidence>
<protein>
    <recommendedName>
        <fullName evidence="8">Rhodopsin domain-containing protein</fullName>
    </recommendedName>
</protein>